<name>A0A938Y7J6_9ACTN</name>
<protein>
    <submittedName>
        <fullName evidence="4">DUF4350 domain-containing protein</fullName>
    </submittedName>
</protein>
<reference evidence="4" key="1">
    <citation type="submission" date="2021-01" db="EMBL/GenBank/DDBJ databases">
        <title>Novel species in genus Nocardioides.</title>
        <authorList>
            <person name="Zhang G."/>
        </authorList>
    </citation>
    <scope>NUCLEOTIDE SEQUENCE</scope>
    <source>
        <strain evidence="4">Zg-536</strain>
    </source>
</reference>
<accession>A0A938Y7J6</accession>
<gene>
    <name evidence="4" type="ORF">JK386_06965</name>
</gene>
<sequence>MSALGTAGTQTGTGSQTPSGGAVRRWLRRWGPIVLALVLALGAALWTARGGERWPDPLDPRNPGPQGSQALAEVLAELGVEVDVVRSADALDEAEVDAATTVVTTRTEALAPSTYDRLREAARPGHLVVVDPDPALTESLDLRARRGTGSASATGCAPSLADLRLDVDTHTSFTGPDVADRCFITADGAVLVELDAGDGDGDDSGEDAAGGRVSVFGAGEAFSNDQVLRGDNAAIGLRLLGGTERLVWYVPDPADATAAEAPTLTSLLPEWIGPGLWLGAIALLAVIGWRFRRLGPLSTEPLPVVVRAVETAHSRGRLYRRSGDLAHSAAILRRAARADLAERLRLDPHADAAAVAEAAAREVGRPAADLLALLDESTPPSSERDLVRLAESLTRWRREVRRR</sequence>
<evidence type="ECO:0000256" key="2">
    <source>
        <dbReference type="SAM" id="Phobius"/>
    </source>
</evidence>
<dbReference type="Pfam" id="PF14258">
    <property type="entry name" value="DUF4350"/>
    <property type="match status" value="1"/>
</dbReference>
<feature type="domain" description="DUF4350" evidence="3">
    <location>
        <begin position="60"/>
        <end position="240"/>
    </location>
</feature>
<dbReference type="EMBL" id="JAERTX010000005">
    <property type="protein sequence ID" value="MBM9459638.1"/>
    <property type="molecule type" value="Genomic_DNA"/>
</dbReference>
<feature type="transmembrane region" description="Helical" evidence="2">
    <location>
        <begin position="30"/>
        <end position="48"/>
    </location>
</feature>
<organism evidence="4 5">
    <name type="scientific">Nocardioides faecalis</name>
    <dbReference type="NCBI Taxonomy" id="2803858"/>
    <lineage>
        <taxon>Bacteria</taxon>
        <taxon>Bacillati</taxon>
        <taxon>Actinomycetota</taxon>
        <taxon>Actinomycetes</taxon>
        <taxon>Propionibacteriales</taxon>
        <taxon>Nocardioidaceae</taxon>
        <taxon>Nocardioides</taxon>
    </lineage>
</organism>
<dbReference type="InterPro" id="IPR025646">
    <property type="entry name" value="DUF4350"/>
</dbReference>
<evidence type="ECO:0000259" key="3">
    <source>
        <dbReference type="Pfam" id="PF14258"/>
    </source>
</evidence>
<dbReference type="Proteomes" id="UP000663791">
    <property type="component" value="Unassembled WGS sequence"/>
</dbReference>
<comment type="caution">
    <text evidence="4">The sequence shown here is derived from an EMBL/GenBank/DDBJ whole genome shotgun (WGS) entry which is preliminary data.</text>
</comment>
<feature type="region of interest" description="Disordered" evidence="1">
    <location>
        <begin position="1"/>
        <end position="22"/>
    </location>
</feature>
<evidence type="ECO:0000313" key="5">
    <source>
        <dbReference type="Proteomes" id="UP000663791"/>
    </source>
</evidence>
<dbReference type="RefSeq" id="WP_205290950.1">
    <property type="nucleotide sequence ID" value="NZ_CP074406.1"/>
</dbReference>
<dbReference type="AlphaFoldDB" id="A0A938Y7J6"/>
<proteinExistence type="predicted"/>
<evidence type="ECO:0000313" key="4">
    <source>
        <dbReference type="EMBL" id="MBM9459638.1"/>
    </source>
</evidence>
<keyword evidence="2" id="KW-0812">Transmembrane</keyword>
<keyword evidence="5" id="KW-1185">Reference proteome</keyword>
<keyword evidence="2" id="KW-1133">Transmembrane helix</keyword>
<keyword evidence="2" id="KW-0472">Membrane</keyword>
<evidence type="ECO:0000256" key="1">
    <source>
        <dbReference type="SAM" id="MobiDB-lite"/>
    </source>
</evidence>